<organism evidence="2">
    <name type="scientific">marine sediment metagenome</name>
    <dbReference type="NCBI Taxonomy" id="412755"/>
    <lineage>
        <taxon>unclassified sequences</taxon>
        <taxon>metagenomes</taxon>
        <taxon>ecological metagenomes</taxon>
    </lineage>
</organism>
<reference evidence="2" key="1">
    <citation type="journal article" date="2014" name="Front. Microbiol.">
        <title>High frequency of phylogenetically diverse reductive dehalogenase-homologous genes in deep subseafloor sedimentary metagenomes.</title>
        <authorList>
            <person name="Kawai M."/>
            <person name="Futagami T."/>
            <person name="Toyoda A."/>
            <person name="Takaki Y."/>
            <person name="Nishi S."/>
            <person name="Hori S."/>
            <person name="Arai W."/>
            <person name="Tsubouchi T."/>
            <person name="Morono Y."/>
            <person name="Uchiyama I."/>
            <person name="Ito T."/>
            <person name="Fujiyama A."/>
            <person name="Inagaki F."/>
            <person name="Takami H."/>
        </authorList>
    </citation>
    <scope>NUCLEOTIDE SEQUENCE</scope>
    <source>
        <strain evidence="2">Expedition CK06-06</strain>
    </source>
</reference>
<dbReference type="EMBL" id="BARW01003682">
    <property type="protein sequence ID" value="GAI69998.1"/>
    <property type="molecule type" value="Genomic_DNA"/>
</dbReference>
<keyword evidence="1" id="KW-1133">Transmembrane helix</keyword>
<proteinExistence type="predicted"/>
<gene>
    <name evidence="2" type="ORF">S12H4_09191</name>
</gene>
<keyword evidence="1" id="KW-0472">Membrane</keyword>
<comment type="caution">
    <text evidence="2">The sequence shown here is derived from an EMBL/GenBank/DDBJ whole genome shotgun (WGS) entry which is preliminary data.</text>
</comment>
<dbReference type="AlphaFoldDB" id="X1QP52"/>
<protein>
    <submittedName>
        <fullName evidence="2">Uncharacterized protein</fullName>
    </submittedName>
</protein>
<feature type="transmembrane region" description="Helical" evidence="1">
    <location>
        <begin position="48"/>
        <end position="68"/>
    </location>
</feature>
<evidence type="ECO:0000256" key="1">
    <source>
        <dbReference type="SAM" id="Phobius"/>
    </source>
</evidence>
<keyword evidence="1" id="KW-0812">Transmembrane</keyword>
<feature type="transmembrane region" description="Helical" evidence="1">
    <location>
        <begin position="7"/>
        <end position="28"/>
    </location>
</feature>
<evidence type="ECO:0000313" key="2">
    <source>
        <dbReference type="EMBL" id="GAI69998.1"/>
    </source>
</evidence>
<accession>X1QP52</accession>
<name>X1QP52_9ZZZZ</name>
<sequence length="75" mass="8705">MKYISYFLIGLGISFAGYFLPFCLGHIIDYSGGMPREEPLPYANIVFYFLYSLIFLGPLVFWVVIPLVKVFKRWG</sequence>